<reference evidence="1 2" key="1">
    <citation type="submission" date="2017-12" db="EMBL/GenBank/DDBJ databases">
        <title>Comparative genomics of Botrytis spp.</title>
        <authorList>
            <person name="Valero-Jimenez C.A."/>
            <person name="Tapia P."/>
            <person name="Veloso J."/>
            <person name="Silva-Moreno E."/>
            <person name="Staats M."/>
            <person name="Valdes J.H."/>
            <person name="Van Kan J.A.L."/>
        </authorList>
    </citation>
    <scope>NUCLEOTIDE SEQUENCE [LARGE SCALE GENOMIC DNA]</scope>
    <source>
        <strain evidence="1 2">Bt9001</strain>
    </source>
</reference>
<proteinExistence type="predicted"/>
<dbReference type="Proteomes" id="UP000297777">
    <property type="component" value="Unassembled WGS sequence"/>
</dbReference>
<dbReference type="AlphaFoldDB" id="A0A4Z1E780"/>
<evidence type="ECO:0000313" key="1">
    <source>
        <dbReference type="EMBL" id="TGO07886.1"/>
    </source>
</evidence>
<keyword evidence="2" id="KW-1185">Reference proteome</keyword>
<accession>A0A4Z1E780</accession>
<gene>
    <name evidence="1" type="ORF">BTUL_0240g00150</name>
</gene>
<evidence type="ECO:0000313" key="2">
    <source>
        <dbReference type="Proteomes" id="UP000297777"/>
    </source>
</evidence>
<comment type="caution">
    <text evidence="1">The sequence shown here is derived from an EMBL/GenBank/DDBJ whole genome shotgun (WGS) entry which is preliminary data.</text>
</comment>
<protein>
    <submittedName>
        <fullName evidence="1">Uncharacterized protein</fullName>
    </submittedName>
</protein>
<name>A0A4Z1E780_9HELO</name>
<sequence>MTNNCVTAGDTPADIGFSRLHAKPKRPHIPCSPKVPANHSPVFVTQPKADMRGVGGTSWSWCLELRI</sequence>
<organism evidence="1 2">
    <name type="scientific">Botrytis tulipae</name>
    <dbReference type="NCBI Taxonomy" id="87230"/>
    <lineage>
        <taxon>Eukaryota</taxon>
        <taxon>Fungi</taxon>
        <taxon>Dikarya</taxon>
        <taxon>Ascomycota</taxon>
        <taxon>Pezizomycotina</taxon>
        <taxon>Leotiomycetes</taxon>
        <taxon>Helotiales</taxon>
        <taxon>Sclerotiniaceae</taxon>
        <taxon>Botrytis</taxon>
    </lineage>
</organism>
<dbReference type="EMBL" id="PQXH01000240">
    <property type="protein sequence ID" value="TGO07886.1"/>
    <property type="molecule type" value="Genomic_DNA"/>
</dbReference>